<evidence type="ECO:0000313" key="8">
    <source>
        <dbReference type="Proteomes" id="UP001153714"/>
    </source>
</evidence>
<feature type="domain" description="THAP-type" evidence="6">
    <location>
        <begin position="1"/>
        <end position="88"/>
    </location>
</feature>
<keyword evidence="2 5" id="KW-0863">Zinc-finger</keyword>
<sequence length="197" mass="22731">MNSSKKFICRCSVFGCMKNKEVNPELSFFSIPMEYKRRLQWLQLIGREELASVTSHRHRVCEIHFNVQDVEENSKRKLLKKTASPCLFLPSPYKVDREIQTYLSTSSTSTQTEDAIPLAKISSDNLIQTAGLLNADTILKRKLKSDLSDCEKRIKVMEVTEEQEDIFYKMCDRFLSKDLSEIVKAQARLILSNTANR</sequence>
<protein>
    <recommendedName>
        <fullName evidence="6">THAP-type domain-containing protein</fullName>
    </recommendedName>
</protein>
<proteinExistence type="predicted"/>
<dbReference type="AlphaFoldDB" id="A0A9N9RCA9"/>
<dbReference type="InterPro" id="IPR038441">
    <property type="entry name" value="THAP_Znf_sf"/>
</dbReference>
<dbReference type="Pfam" id="PF05485">
    <property type="entry name" value="THAP"/>
    <property type="match status" value="1"/>
</dbReference>
<dbReference type="GO" id="GO:0008270">
    <property type="term" value="F:zinc ion binding"/>
    <property type="evidence" value="ECO:0007669"/>
    <property type="project" value="UniProtKB-KW"/>
</dbReference>
<reference evidence="7" key="2">
    <citation type="submission" date="2022-10" db="EMBL/GenBank/DDBJ databases">
        <authorList>
            <consortium name="ENA_rothamsted_submissions"/>
            <consortium name="culmorum"/>
            <person name="King R."/>
        </authorList>
    </citation>
    <scope>NUCLEOTIDE SEQUENCE</scope>
</reference>
<evidence type="ECO:0000256" key="2">
    <source>
        <dbReference type="ARBA" id="ARBA00022771"/>
    </source>
</evidence>
<name>A0A9N9RCA9_9NEOP</name>
<dbReference type="EMBL" id="OU893337">
    <property type="protein sequence ID" value="CAG9793671.1"/>
    <property type="molecule type" value="Genomic_DNA"/>
</dbReference>
<dbReference type="Gene3D" id="6.20.210.20">
    <property type="entry name" value="THAP domain"/>
    <property type="match status" value="1"/>
</dbReference>
<evidence type="ECO:0000259" key="6">
    <source>
        <dbReference type="PROSITE" id="PS50950"/>
    </source>
</evidence>
<accession>A0A9N9RCA9</accession>
<reference evidence="7" key="1">
    <citation type="submission" date="2021-12" db="EMBL/GenBank/DDBJ databases">
        <authorList>
            <person name="King R."/>
        </authorList>
    </citation>
    <scope>NUCLEOTIDE SEQUENCE</scope>
</reference>
<evidence type="ECO:0000256" key="4">
    <source>
        <dbReference type="ARBA" id="ARBA00023125"/>
    </source>
</evidence>
<dbReference type="InterPro" id="IPR006612">
    <property type="entry name" value="THAP_Znf"/>
</dbReference>
<dbReference type="PANTHER" id="PTHR46600">
    <property type="entry name" value="THAP DOMAIN-CONTAINING"/>
    <property type="match status" value="1"/>
</dbReference>
<evidence type="ECO:0000256" key="1">
    <source>
        <dbReference type="ARBA" id="ARBA00022723"/>
    </source>
</evidence>
<dbReference type="Proteomes" id="UP001153714">
    <property type="component" value="Chromosome 6"/>
</dbReference>
<keyword evidence="8" id="KW-1185">Reference proteome</keyword>
<keyword evidence="4 5" id="KW-0238">DNA-binding</keyword>
<dbReference type="OrthoDB" id="8948150at2759"/>
<dbReference type="GO" id="GO:0043565">
    <property type="term" value="F:sequence-specific DNA binding"/>
    <property type="evidence" value="ECO:0007669"/>
    <property type="project" value="InterPro"/>
</dbReference>
<dbReference type="PANTHER" id="PTHR46600:SF11">
    <property type="entry name" value="THAP DOMAIN-CONTAINING PROTEIN 10"/>
    <property type="match status" value="1"/>
</dbReference>
<evidence type="ECO:0000256" key="3">
    <source>
        <dbReference type="ARBA" id="ARBA00022833"/>
    </source>
</evidence>
<keyword evidence="3" id="KW-0862">Zinc</keyword>
<evidence type="ECO:0000313" key="7">
    <source>
        <dbReference type="EMBL" id="CAG9793671.1"/>
    </source>
</evidence>
<organism evidence="7 8">
    <name type="scientific">Diatraea saccharalis</name>
    <name type="common">sugarcane borer</name>
    <dbReference type="NCBI Taxonomy" id="40085"/>
    <lineage>
        <taxon>Eukaryota</taxon>
        <taxon>Metazoa</taxon>
        <taxon>Ecdysozoa</taxon>
        <taxon>Arthropoda</taxon>
        <taxon>Hexapoda</taxon>
        <taxon>Insecta</taxon>
        <taxon>Pterygota</taxon>
        <taxon>Neoptera</taxon>
        <taxon>Endopterygota</taxon>
        <taxon>Lepidoptera</taxon>
        <taxon>Glossata</taxon>
        <taxon>Ditrysia</taxon>
        <taxon>Pyraloidea</taxon>
        <taxon>Crambidae</taxon>
        <taxon>Crambinae</taxon>
        <taxon>Diatraea</taxon>
    </lineage>
</organism>
<keyword evidence="1" id="KW-0479">Metal-binding</keyword>
<gene>
    <name evidence="7" type="ORF">DIATSA_LOCUS11091</name>
</gene>
<dbReference type="SUPFAM" id="SSF57716">
    <property type="entry name" value="Glucocorticoid receptor-like (DNA-binding domain)"/>
    <property type="match status" value="1"/>
</dbReference>
<dbReference type="SMART" id="SM00980">
    <property type="entry name" value="THAP"/>
    <property type="match status" value="1"/>
</dbReference>
<evidence type="ECO:0000256" key="5">
    <source>
        <dbReference type="PROSITE-ProRule" id="PRU00309"/>
    </source>
</evidence>
<dbReference type="InterPro" id="IPR026516">
    <property type="entry name" value="THAP1/10"/>
</dbReference>
<dbReference type="PROSITE" id="PS50950">
    <property type="entry name" value="ZF_THAP"/>
    <property type="match status" value="1"/>
</dbReference>